<evidence type="ECO:0000313" key="4">
    <source>
        <dbReference type="EMBL" id="BAS26604.1"/>
    </source>
</evidence>
<evidence type="ECO:0000256" key="1">
    <source>
        <dbReference type="ARBA" id="ARBA00022737"/>
    </source>
</evidence>
<dbReference type="RefSeq" id="WP_068134425.1">
    <property type="nucleotide sequence ID" value="NZ_AP014924.1"/>
</dbReference>
<keyword evidence="2" id="KW-0802">TPR repeat</keyword>
<reference evidence="5" key="1">
    <citation type="submission" date="2015-07" db="EMBL/GenBank/DDBJ databases">
        <title>Complete genome sequence and phylogenetic analysis of Limnochorda pilosa.</title>
        <authorList>
            <person name="Watanabe M."/>
            <person name="Kojima H."/>
            <person name="Fukui M."/>
        </authorList>
    </citation>
    <scope>NUCLEOTIDE SEQUENCE [LARGE SCALE GENOMIC DNA]</scope>
    <source>
        <strain evidence="5">HC45</strain>
    </source>
</reference>
<accession>A0A0K2SID8</accession>
<dbReference type="EMBL" id="AP014924">
    <property type="protein sequence ID" value="BAS26604.1"/>
    <property type="molecule type" value="Genomic_DNA"/>
</dbReference>
<sequence>MPEEVQALDTAAREAMDTGRPDEAEALLREALRLDPAAAPVRTNLAACLGMQGRLQEAEAELREVLARHPAYLFPRALLVALIAQAGREEEARREADRAVELATRETPDPAAADQLVSALGLLDHDAGLEALFVVLQPLAAHLSPESLCTLALAAHRVGRDGSAFEEALGRHPAAGYEPFASGLEALRSSRIEKLVHLQRRWLAEELRQQADRWARTGRLPEAEAHYRRVLELVPDAVGSRINLSNLYRSVGRLEEAQALLEEAAAHQDHPGVLLNLAGVLTERGELGQAEALMEQLDVAVLDEPLQVLFHLVQAEGWSRAGDHGRALAAWEEAARIDPDAEEVRRTRAEIDRRREESEVLSLLHVYQDRRRERLERAILRAEGGERPPVRELLRVLTPDNLQAVWRHYREDPPPAGRAATVDALARTAAERLPETLASLSKAERAVLEEVSQAGGAMPLEALAEHHPGFRQDSWFWDRTPPEGPVGRLRFLQVLGFGRLGAREEPVAFLPREVRACR</sequence>
<protein>
    <recommendedName>
        <fullName evidence="6">Tetratricopeptide repeat protein</fullName>
    </recommendedName>
</protein>
<dbReference type="Gene3D" id="1.25.40.10">
    <property type="entry name" value="Tetratricopeptide repeat domain"/>
    <property type="match status" value="2"/>
</dbReference>
<dbReference type="SMART" id="SM00028">
    <property type="entry name" value="TPR"/>
    <property type="match status" value="5"/>
</dbReference>
<proteinExistence type="predicted"/>
<dbReference type="PANTHER" id="PTHR45586:SF1">
    <property type="entry name" value="LIPOPOLYSACCHARIDE ASSEMBLY PROTEIN B"/>
    <property type="match status" value="1"/>
</dbReference>
<feature type="compositionally biased region" description="Basic and acidic residues" evidence="3">
    <location>
        <begin position="11"/>
        <end position="20"/>
    </location>
</feature>
<dbReference type="STRING" id="1555112.LIP_0747"/>
<reference evidence="5" key="2">
    <citation type="journal article" date="2016" name="Int. J. Syst. Evol. Microbiol.">
        <title>Complete genome sequence and cell structure of Limnochorda pilosa, a Gram-negative spore-former within the phylum Firmicutes.</title>
        <authorList>
            <person name="Watanabe M."/>
            <person name="Kojima H."/>
            <person name="Fukui M."/>
        </authorList>
    </citation>
    <scope>NUCLEOTIDE SEQUENCE [LARGE SCALE GENOMIC DNA]</scope>
    <source>
        <strain evidence="5">HC45</strain>
    </source>
</reference>
<dbReference type="InterPro" id="IPR051012">
    <property type="entry name" value="CellSynth/LPSAsmb/PSIAsmb"/>
</dbReference>
<dbReference type="InterPro" id="IPR019734">
    <property type="entry name" value="TPR_rpt"/>
</dbReference>
<evidence type="ECO:0000313" key="5">
    <source>
        <dbReference type="Proteomes" id="UP000065807"/>
    </source>
</evidence>
<dbReference type="InterPro" id="IPR011990">
    <property type="entry name" value="TPR-like_helical_dom_sf"/>
</dbReference>
<dbReference type="PANTHER" id="PTHR45586">
    <property type="entry name" value="TPR REPEAT-CONTAINING PROTEIN PA4667"/>
    <property type="match status" value="1"/>
</dbReference>
<name>A0A0K2SID8_LIMPI</name>
<dbReference type="SUPFAM" id="SSF48452">
    <property type="entry name" value="TPR-like"/>
    <property type="match status" value="2"/>
</dbReference>
<dbReference type="Proteomes" id="UP000065807">
    <property type="component" value="Chromosome"/>
</dbReference>
<organism evidence="4 5">
    <name type="scientific">Limnochorda pilosa</name>
    <dbReference type="NCBI Taxonomy" id="1555112"/>
    <lineage>
        <taxon>Bacteria</taxon>
        <taxon>Bacillati</taxon>
        <taxon>Bacillota</taxon>
        <taxon>Limnochordia</taxon>
        <taxon>Limnochordales</taxon>
        <taxon>Limnochordaceae</taxon>
        <taxon>Limnochorda</taxon>
    </lineage>
</organism>
<gene>
    <name evidence="4" type="ORF">LIP_0747</name>
</gene>
<evidence type="ECO:0000256" key="2">
    <source>
        <dbReference type="ARBA" id="ARBA00022803"/>
    </source>
</evidence>
<evidence type="ECO:0000256" key="3">
    <source>
        <dbReference type="SAM" id="MobiDB-lite"/>
    </source>
</evidence>
<keyword evidence="1" id="KW-0677">Repeat</keyword>
<keyword evidence="5" id="KW-1185">Reference proteome</keyword>
<feature type="region of interest" description="Disordered" evidence="3">
    <location>
        <begin position="1"/>
        <end position="20"/>
    </location>
</feature>
<dbReference type="OrthoDB" id="101857at2"/>
<dbReference type="AlphaFoldDB" id="A0A0K2SID8"/>
<dbReference type="KEGG" id="lpil:LIP_0747"/>
<dbReference type="Pfam" id="PF14559">
    <property type="entry name" value="TPR_19"/>
    <property type="match status" value="2"/>
</dbReference>
<evidence type="ECO:0008006" key="6">
    <source>
        <dbReference type="Google" id="ProtNLM"/>
    </source>
</evidence>